<accession>A0A2Z6MJE7</accession>
<feature type="compositionally biased region" description="Polar residues" evidence="1">
    <location>
        <begin position="65"/>
        <end position="101"/>
    </location>
</feature>
<dbReference type="Proteomes" id="UP000242715">
    <property type="component" value="Unassembled WGS sequence"/>
</dbReference>
<protein>
    <submittedName>
        <fullName evidence="2">Uncharacterized protein</fullName>
    </submittedName>
</protein>
<reference evidence="3" key="1">
    <citation type="journal article" date="2017" name="Front. Plant Sci.">
        <title>Climate Clever Clovers: New Paradigm to Reduce the Environmental Footprint of Ruminants by Breeding Low Methanogenic Forages Utilizing Haplotype Variation.</title>
        <authorList>
            <person name="Kaur P."/>
            <person name="Appels R."/>
            <person name="Bayer P.E."/>
            <person name="Keeble-Gagnere G."/>
            <person name="Wang J."/>
            <person name="Hirakawa H."/>
            <person name="Shirasawa K."/>
            <person name="Vercoe P."/>
            <person name="Stefanova K."/>
            <person name="Durmic Z."/>
            <person name="Nichols P."/>
            <person name="Revell C."/>
            <person name="Isobe S.N."/>
            <person name="Edwards D."/>
            <person name="Erskine W."/>
        </authorList>
    </citation>
    <scope>NUCLEOTIDE SEQUENCE [LARGE SCALE GENOMIC DNA]</scope>
    <source>
        <strain evidence="3">cv. Daliak</strain>
    </source>
</reference>
<feature type="compositionally biased region" description="Basic and acidic residues" evidence="1">
    <location>
        <begin position="132"/>
        <end position="141"/>
    </location>
</feature>
<organism evidence="2 3">
    <name type="scientific">Trifolium subterraneum</name>
    <name type="common">Subterranean clover</name>
    <dbReference type="NCBI Taxonomy" id="3900"/>
    <lineage>
        <taxon>Eukaryota</taxon>
        <taxon>Viridiplantae</taxon>
        <taxon>Streptophyta</taxon>
        <taxon>Embryophyta</taxon>
        <taxon>Tracheophyta</taxon>
        <taxon>Spermatophyta</taxon>
        <taxon>Magnoliopsida</taxon>
        <taxon>eudicotyledons</taxon>
        <taxon>Gunneridae</taxon>
        <taxon>Pentapetalae</taxon>
        <taxon>rosids</taxon>
        <taxon>fabids</taxon>
        <taxon>Fabales</taxon>
        <taxon>Fabaceae</taxon>
        <taxon>Papilionoideae</taxon>
        <taxon>50 kb inversion clade</taxon>
        <taxon>NPAAA clade</taxon>
        <taxon>Hologalegina</taxon>
        <taxon>IRL clade</taxon>
        <taxon>Trifolieae</taxon>
        <taxon>Trifolium</taxon>
    </lineage>
</organism>
<evidence type="ECO:0000313" key="2">
    <source>
        <dbReference type="EMBL" id="GAU18427.1"/>
    </source>
</evidence>
<sequence>MENRPPRPQPRSVQYGARAPHQDQNRARMHPSSVPTRHQSMVPPQPQYGPNTFPELPGFSAHRPYQSQYGAPPTGWQTSSSQNSFPNMPQQQHPYSSSYPDNHQLLSMIHQLQNEVADLKAKIATLETEVASQKERLDKASNEATLPDELLPLRKRGRGGN</sequence>
<evidence type="ECO:0000256" key="1">
    <source>
        <dbReference type="SAM" id="MobiDB-lite"/>
    </source>
</evidence>
<dbReference type="AlphaFoldDB" id="A0A2Z6MJE7"/>
<gene>
    <name evidence="2" type="ORF">TSUD_231650</name>
</gene>
<keyword evidence="3" id="KW-1185">Reference proteome</keyword>
<feature type="region of interest" description="Disordered" evidence="1">
    <location>
        <begin position="132"/>
        <end position="161"/>
    </location>
</feature>
<name>A0A2Z6MJE7_TRISU</name>
<proteinExistence type="predicted"/>
<dbReference type="EMBL" id="DF973183">
    <property type="protein sequence ID" value="GAU18427.1"/>
    <property type="molecule type" value="Genomic_DNA"/>
</dbReference>
<feature type="region of interest" description="Disordered" evidence="1">
    <location>
        <begin position="1"/>
        <end position="101"/>
    </location>
</feature>
<evidence type="ECO:0000313" key="3">
    <source>
        <dbReference type="Proteomes" id="UP000242715"/>
    </source>
</evidence>